<keyword evidence="1 3" id="KW-0238">DNA-binding</keyword>
<dbReference type="NCBIfam" id="NF041951">
    <property type="entry name" value="phage_RstR"/>
    <property type="match status" value="1"/>
</dbReference>
<evidence type="ECO:0000259" key="2">
    <source>
        <dbReference type="PROSITE" id="PS50943"/>
    </source>
</evidence>
<accession>L8JHA2</accession>
<protein>
    <submittedName>
        <fullName evidence="3">DNA-binding protein</fullName>
    </submittedName>
</protein>
<dbReference type="SMART" id="SM00530">
    <property type="entry name" value="HTH_XRE"/>
    <property type="match status" value="1"/>
</dbReference>
<sequence>MGFGERIKELRVQKKLTQSELAKMVGLTYIQIGRYETQKSNPSSDVLQKLANALDTTGDYLMNGSNDEVIATQLTDKELLKQFKAVEQLNAEDKHLIKTFIDAFLTKRQVQKLAH</sequence>
<dbReference type="RefSeq" id="WP_009583569.1">
    <property type="nucleotide sequence ID" value="NZ_AMZN01000133.1"/>
</dbReference>
<dbReference type="Proteomes" id="UP000011135">
    <property type="component" value="Unassembled WGS sequence"/>
</dbReference>
<dbReference type="GO" id="GO:0003677">
    <property type="term" value="F:DNA binding"/>
    <property type="evidence" value="ECO:0007669"/>
    <property type="project" value="UniProtKB-KW"/>
</dbReference>
<dbReference type="EMBL" id="AMZN01000133">
    <property type="protein sequence ID" value="ELR68195.1"/>
    <property type="molecule type" value="Genomic_DNA"/>
</dbReference>
<dbReference type="Gene3D" id="1.10.260.40">
    <property type="entry name" value="lambda repressor-like DNA-binding domains"/>
    <property type="match status" value="1"/>
</dbReference>
<evidence type="ECO:0000256" key="1">
    <source>
        <dbReference type="ARBA" id="ARBA00023125"/>
    </source>
</evidence>
<dbReference type="eggNOG" id="COG1396">
    <property type="taxonomic scope" value="Bacteria"/>
</dbReference>
<dbReference type="CDD" id="cd00093">
    <property type="entry name" value="HTH_XRE"/>
    <property type="match status" value="1"/>
</dbReference>
<gene>
    <name evidence="3" type="ORF">C900_00670</name>
</gene>
<comment type="caution">
    <text evidence="3">The sequence shown here is derived from an EMBL/GenBank/DDBJ whole genome shotgun (WGS) entry which is preliminary data.</text>
</comment>
<dbReference type="PANTHER" id="PTHR46558:SF11">
    <property type="entry name" value="HTH-TYPE TRANSCRIPTIONAL REGULATOR XRE"/>
    <property type="match status" value="1"/>
</dbReference>
<proteinExistence type="predicted"/>
<dbReference type="PANTHER" id="PTHR46558">
    <property type="entry name" value="TRACRIPTIONAL REGULATORY PROTEIN-RELATED-RELATED"/>
    <property type="match status" value="1"/>
</dbReference>
<dbReference type="AlphaFoldDB" id="L8JHA2"/>
<dbReference type="InterPro" id="IPR001387">
    <property type="entry name" value="Cro/C1-type_HTH"/>
</dbReference>
<dbReference type="PROSITE" id="PS50943">
    <property type="entry name" value="HTH_CROC1"/>
    <property type="match status" value="1"/>
</dbReference>
<dbReference type="OrthoDB" id="959032at2"/>
<dbReference type="SUPFAM" id="SSF47413">
    <property type="entry name" value="lambda repressor-like DNA-binding domains"/>
    <property type="match status" value="1"/>
</dbReference>
<dbReference type="InterPro" id="IPR010982">
    <property type="entry name" value="Lambda_DNA-bd_dom_sf"/>
</dbReference>
<reference evidence="3 4" key="1">
    <citation type="submission" date="2012-12" db="EMBL/GenBank/DDBJ databases">
        <title>Genome assembly of Fulvivirga imtechensis AK7.</title>
        <authorList>
            <person name="Nupur N."/>
            <person name="Khatri I."/>
            <person name="Kumar R."/>
            <person name="Subramanian S."/>
            <person name="Pinnaka A."/>
        </authorList>
    </citation>
    <scope>NUCLEOTIDE SEQUENCE [LARGE SCALE GENOMIC DNA]</scope>
    <source>
        <strain evidence="3 4">AK7</strain>
    </source>
</reference>
<organism evidence="3 4">
    <name type="scientific">Fulvivirga imtechensis AK7</name>
    <dbReference type="NCBI Taxonomy" id="1237149"/>
    <lineage>
        <taxon>Bacteria</taxon>
        <taxon>Pseudomonadati</taxon>
        <taxon>Bacteroidota</taxon>
        <taxon>Cytophagia</taxon>
        <taxon>Cytophagales</taxon>
        <taxon>Fulvivirgaceae</taxon>
        <taxon>Fulvivirga</taxon>
    </lineage>
</organism>
<dbReference type="InterPro" id="IPR049639">
    <property type="entry name" value="RstR"/>
</dbReference>
<name>L8JHA2_9BACT</name>
<feature type="domain" description="HTH cro/C1-type" evidence="2">
    <location>
        <begin position="7"/>
        <end position="61"/>
    </location>
</feature>
<dbReference type="STRING" id="1237149.C900_00670"/>
<evidence type="ECO:0000313" key="4">
    <source>
        <dbReference type="Proteomes" id="UP000011135"/>
    </source>
</evidence>
<evidence type="ECO:0000313" key="3">
    <source>
        <dbReference type="EMBL" id="ELR68195.1"/>
    </source>
</evidence>
<keyword evidence="4" id="KW-1185">Reference proteome</keyword>
<dbReference type="Pfam" id="PF01381">
    <property type="entry name" value="HTH_3"/>
    <property type="match status" value="1"/>
</dbReference>